<dbReference type="Proteomes" id="UP001501102">
    <property type="component" value="Unassembled WGS sequence"/>
</dbReference>
<feature type="compositionally biased region" description="Low complexity" evidence="1">
    <location>
        <begin position="27"/>
        <end position="40"/>
    </location>
</feature>
<evidence type="ECO:0000313" key="3">
    <source>
        <dbReference type="Proteomes" id="UP001501102"/>
    </source>
</evidence>
<comment type="caution">
    <text evidence="2">The sequence shown here is derived from an EMBL/GenBank/DDBJ whole genome shotgun (WGS) entry which is preliminary data.</text>
</comment>
<feature type="region of interest" description="Disordered" evidence="1">
    <location>
        <begin position="1"/>
        <end position="66"/>
    </location>
</feature>
<dbReference type="EMBL" id="BAAAXZ010000132">
    <property type="protein sequence ID" value="GAA2936405.1"/>
    <property type="molecule type" value="Genomic_DNA"/>
</dbReference>
<evidence type="ECO:0000313" key="2">
    <source>
        <dbReference type="EMBL" id="GAA2936405.1"/>
    </source>
</evidence>
<name>A0ABP6JKJ9_STRTU</name>
<gene>
    <name evidence="2" type="ORF">GCM10020221_35200</name>
</gene>
<organism evidence="2 3">
    <name type="scientific">Streptomyces thioluteus</name>
    <dbReference type="NCBI Taxonomy" id="66431"/>
    <lineage>
        <taxon>Bacteria</taxon>
        <taxon>Bacillati</taxon>
        <taxon>Actinomycetota</taxon>
        <taxon>Actinomycetes</taxon>
        <taxon>Kitasatosporales</taxon>
        <taxon>Streptomycetaceae</taxon>
        <taxon>Streptomyces</taxon>
    </lineage>
</organism>
<sequence>MAPRAGPGEVLGEPHRAARDSQRSRTAPEPAGRLGRPAPGGEDGPDLVGQILGGGQPGVGAVRRPGRAAQQHLGLADLGALEEPLGPAQLVGHAHVGEGLLVALGLGVDAVEDRDLAGGTPEAMRSRTRPGDALGLGGLVGELRVGRLRAALPLGDQLQAVVGGAGPRAWARSPLARRTTWGVER</sequence>
<keyword evidence="3" id="KW-1185">Reference proteome</keyword>
<proteinExistence type="predicted"/>
<feature type="compositionally biased region" description="Basic and acidic residues" evidence="1">
    <location>
        <begin position="12"/>
        <end position="23"/>
    </location>
</feature>
<protein>
    <submittedName>
        <fullName evidence="2">Uncharacterized protein</fullName>
    </submittedName>
</protein>
<accession>A0ABP6JKJ9</accession>
<reference evidence="3" key="1">
    <citation type="journal article" date="2019" name="Int. J. Syst. Evol. Microbiol.">
        <title>The Global Catalogue of Microorganisms (GCM) 10K type strain sequencing project: providing services to taxonomists for standard genome sequencing and annotation.</title>
        <authorList>
            <consortium name="The Broad Institute Genomics Platform"/>
            <consortium name="The Broad Institute Genome Sequencing Center for Infectious Disease"/>
            <person name="Wu L."/>
            <person name="Ma J."/>
        </authorList>
    </citation>
    <scope>NUCLEOTIDE SEQUENCE [LARGE SCALE GENOMIC DNA]</scope>
    <source>
        <strain evidence="3">JCM 4087</strain>
    </source>
</reference>
<evidence type="ECO:0000256" key="1">
    <source>
        <dbReference type="SAM" id="MobiDB-lite"/>
    </source>
</evidence>